<sequence length="121" mass="14001">MVKNSEQHLQHHQPMRQKSAKNKKKPLKITYISTPTMFRAANASEFRAIVQELTGKDSKVTDAWDFNEEAIQVPAERFKIDSESVDDVFSSYTSSSVEMEDSLLWKQVCESFFEFQSRVFA</sequence>
<feature type="compositionally biased region" description="Basic residues" evidence="1">
    <location>
        <begin position="10"/>
        <end position="26"/>
    </location>
</feature>
<keyword evidence="4" id="KW-1185">Reference proteome</keyword>
<protein>
    <recommendedName>
        <fullName evidence="2">VQ domain-containing protein</fullName>
    </recommendedName>
</protein>
<evidence type="ECO:0000313" key="3">
    <source>
        <dbReference type="EMBL" id="OAY44275.1"/>
    </source>
</evidence>
<accession>A0A2C9VHC3</accession>
<evidence type="ECO:0000259" key="2">
    <source>
        <dbReference type="Pfam" id="PF05678"/>
    </source>
</evidence>
<gene>
    <name evidence="3" type="ORF">MANES_08G137000v8</name>
</gene>
<dbReference type="AlphaFoldDB" id="A0A2C9VHC3"/>
<dbReference type="Gramene" id="Manes.08G137000.3.v8.1">
    <property type="protein sequence ID" value="Manes.08G137000.3.v8.1.CDS.1"/>
    <property type="gene ID" value="Manes.08G137000.v8.1"/>
</dbReference>
<dbReference type="PANTHER" id="PTHR33624:SF17">
    <property type="entry name" value="OS07G0687400 PROTEIN"/>
    <property type="match status" value="1"/>
</dbReference>
<feature type="domain" description="VQ" evidence="2">
    <location>
        <begin position="32"/>
        <end position="58"/>
    </location>
</feature>
<dbReference type="Pfam" id="PF05678">
    <property type="entry name" value="VQ"/>
    <property type="match status" value="1"/>
</dbReference>
<dbReference type="PANTHER" id="PTHR33624">
    <property type="entry name" value="SIGMA FACTOR BINDING PROTEIN 1, CHLOROPLASTIC"/>
    <property type="match status" value="1"/>
</dbReference>
<feature type="region of interest" description="Disordered" evidence="1">
    <location>
        <begin position="1"/>
        <end position="26"/>
    </location>
</feature>
<proteinExistence type="predicted"/>
<dbReference type="InterPro" id="IPR039335">
    <property type="entry name" value="SIB1/2"/>
</dbReference>
<comment type="caution">
    <text evidence="3">The sequence shown here is derived from an EMBL/GenBank/DDBJ whole genome shotgun (WGS) entry which is preliminary data.</text>
</comment>
<organism evidence="3 4">
    <name type="scientific">Manihot esculenta</name>
    <name type="common">Cassava</name>
    <name type="synonym">Jatropha manihot</name>
    <dbReference type="NCBI Taxonomy" id="3983"/>
    <lineage>
        <taxon>Eukaryota</taxon>
        <taxon>Viridiplantae</taxon>
        <taxon>Streptophyta</taxon>
        <taxon>Embryophyta</taxon>
        <taxon>Tracheophyta</taxon>
        <taxon>Spermatophyta</taxon>
        <taxon>Magnoliopsida</taxon>
        <taxon>eudicotyledons</taxon>
        <taxon>Gunneridae</taxon>
        <taxon>Pentapetalae</taxon>
        <taxon>rosids</taxon>
        <taxon>fabids</taxon>
        <taxon>Malpighiales</taxon>
        <taxon>Euphorbiaceae</taxon>
        <taxon>Crotonoideae</taxon>
        <taxon>Manihoteae</taxon>
        <taxon>Manihot</taxon>
    </lineage>
</organism>
<reference evidence="4" key="1">
    <citation type="journal article" date="2016" name="Nat. Biotechnol.">
        <title>Sequencing wild and cultivated cassava and related species reveals extensive interspecific hybridization and genetic diversity.</title>
        <authorList>
            <person name="Bredeson J.V."/>
            <person name="Lyons J.B."/>
            <person name="Prochnik S.E."/>
            <person name="Wu G.A."/>
            <person name="Ha C.M."/>
            <person name="Edsinger-Gonzales E."/>
            <person name="Grimwood J."/>
            <person name="Schmutz J."/>
            <person name="Rabbi I.Y."/>
            <person name="Egesi C."/>
            <person name="Nauluvula P."/>
            <person name="Lebot V."/>
            <person name="Ndunguru J."/>
            <person name="Mkamilo G."/>
            <person name="Bart R.S."/>
            <person name="Setter T.L."/>
            <person name="Gleadow R.M."/>
            <person name="Kulakow P."/>
            <person name="Ferguson M.E."/>
            <person name="Rounsley S."/>
            <person name="Rokhsar D.S."/>
        </authorList>
    </citation>
    <scope>NUCLEOTIDE SEQUENCE [LARGE SCALE GENOMIC DNA]</scope>
    <source>
        <strain evidence="4">cv. AM560-2</strain>
    </source>
</reference>
<evidence type="ECO:0000256" key="1">
    <source>
        <dbReference type="SAM" id="MobiDB-lite"/>
    </source>
</evidence>
<dbReference type="EMBL" id="CM004394">
    <property type="protein sequence ID" value="OAY44275.1"/>
    <property type="molecule type" value="Genomic_DNA"/>
</dbReference>
<evidence type="ECO:0000313" key="4">
    <source>
        <dbReference type="Proteomes" id="UP000091857"/>
    </source>
</evidence>
<dbReference type="OMA" id="CESFFEF"/>
<dbReference type="InterPro" id="IPR008889">
    <property type="entry name" value="VQ"/>
</dbReference>
<dbReference type="Proteomes" id="UP000091857">
    <property type="component" value="Chromosome 8"/>
</dbReference>
<name>A0A2C9VHC3_MANES</name>